<accession>A0ABV6VCL2</accession>
<protein>
    <submittedName>
        <fullName evidence="1">DMT family transporter</fullName>
    </submittedName>
</protein>
<proteinExistence type="predicted"/>
<evidence type="ECO:0000313" key="2">
    <source>
        <dbReference type="Proteomes" id="UP001592582"/>
    </source>
</evidence>
<dbReference type="EMBL" id="JBHEZX010000007">
    <property type="protein sequence ID" value="MFC1411322.1"/>
    <property type="molecule type" value="Genomic_DNA"/>
</dbReference>
<dbReference type="Proteomes" id="UP001592582">
    <property type="component" value="Unassembled WGS sequence"/>
</dbReference>
<organism evidence="1 2">
    <name type="scientific">Streptacidiphilus alkalitolerans</name>
    <dbReference type="NCBI Taxonomy" id="3342712"/>
    <lineage>
        <taxon>Bacteria</taxon>
        <taxon>Bacillati</taxon>
        <taxon>Actinomycetota</taxon>
        <taxon>Actinomycetes</taxon>
        <taxon>Kitasatosporales</taxon>
        <taxon>Streptomycetaceae</taxon>
        <taxon>Streptacidiphilus</taxon>
    </lineage>
</organism>
<gene>
    <name evidence="1" type="ORF">ACEZDG_18825</name>
</gene>
<dbReference type="PANTHER" id="PTHR40761:SF1">
    <property type="entry name" value="CONSERVED INTEGRAL MEMBRANE ALANINE VALINE AND LEUCINE RICH PROTEIN-RELATED"/>
    <property type="match status" value="1"/>
</dbReference>
<sequence length="322" mass="33178">MAMLSVVFAVLAAVSNALGTVLQRRAALIVPQSDGFRLQLMWDLLRTPVWAFGILGVIMAAIFQGLALVTGPLAVVQPIFVLELPFALLISGLVFRKRMPGRGWLSVGGIVVGLGTALAAAAPSGGELQPPMALWVLALASCGGAIVLLAGAALKRPIGPARAAFLGTAAAIGYALTAALMKSATDTLDHRGVTAFFLSWETYAFAAVGVCALFLLENAMQAGPLVASQPALTLGDALISLSLGVTLYAESVRTGWWLVPEVFGTGLVLLGAVGLSRLETQNQSEEPEPETQPEPVGLDAAPSAEDASSPTAAPGRTANQQN</sequence>
<dbReference type="NCBIfam" id="NF038012">
    <property type="entry name" value="DMT_1"/>
    <property type="match status" value="1"/>
</dbReference>
<comment type="caution">
    <text evidence="1">The sequence shown here is derived from an EMBL/GenBank/DDBJ whole genome shotgun (WGS) entry which is preliminary data.</text>
</comment>
<keyword evidence="2" id="KW-1185">Reference proteome</keyword>
<dbReference type="PANTHER" id="PTHR40761">
    <property type="entry name" value="CONSERVED INTEGRAL MEMBRANE ALANINE VALINE AND LEUCINE RICH PROTEIN-RELATED"/>
    <property type="match status" value="1"/>
</dbReference>
<evidence type="ECO:0000313" key="1">
    <source>
        <dbReference type="EMBL" id="MFC1411322.1"/>
    </source>
</evidence>
<reference evidence="1 2" key="1">
    <citation type="submission" date="2024-09" db="EMBL/GenBank/DDBJ databases">
        <authorList>
            <person name="Lee S.D."/>
        </authorList>
    </citation>
    <scope>NUCLEOTIDE SEQUENCE [LARGE SCALE GENOMIC DNA]</scope>
    <source>
        <strain evidence="1 2">N1-1</strain>
    </source>
</reference>
<name>A0ABV6VCL2_9ACTN</name>